<dbReference type="SUPFAM" id="SSF63380">
    <property type="entry name" value="Riboflavin synthase domain-like"/>
    <property type="match status" value="1"/>
</dbReference>
<dbReference type="Gene3D" id="3.40.50.920">
    <property type="match status" value="1"/>
</dbReference>
<name>A0A4Y9Z722_9AGAM</name>
<keyword evidence="5" id="KW-0813">Transport</keyword>
<feature type="domain" description="FAD-binding FR-type" evidence="14">
    <location>
        <begin position="874"/>
        <end position="1105"/>
    </location>
</feature>
<evidence type="ECO:0000256" key="8">
    <source>
        <dbReference type="ARBA" id="ARBA00022827"/>
    </source>
</evidence>
<dbReference type="STRING" id="205917.A0A4Y9Z722"/>
<keyword evidence="8" id="KW-0274">FAD</keyword>
<dbReference type="EMBL" id="SEOQ01000132">
    <property type="protein sequence ID" value="TFY69611.1"/>
    <property type="molecule type" value="Genomic_DNA"/>
</dbReference>
<evidence type="ECO:0000256" key="6">
    <source>
        <dbReference type="ARBA" id="ARBA00022630"/>
    </source>
</evidence>
<dbReference type="InterPro" id="IPR002869">
    <property type="entry name" value="Pyrv_flavodox_OxRed_cen"/>
</dbReference>
<keyword evidence="16" id="KW-1185">Reference proteome</keyword>
<comment type="catalytic activity">
    <reaction evidence="12">
        <text>hydrogen sulfide + 3 NADP(+) + 3 H2O = sulfite + 3 NADPH + 4 H(+)</text>
        <dbReference type="Rhea" id="RHEA:13801"/>
        <dbReference type="ChEBI" id="CHEBI:15377"/>
        <dbReference type="ChEBI" id="CHEBI:15378"/>
        <dbReference type="ChEBI" id="CHEBI:17359"/>
        <dbReference type="ChEBI" id="CHEBI:29919"/>
        <dbReference type="ChEBI" id="CHEBI:57783"/>
        <dbReference type="ChEBI" id="CHEBI:58349"/>
        <dbReference type="EC" id="1.8.1.2"/>
    </reaction>
</comment>
<evidence type="ECO:0000256" key="10">
    <source>
        <dbReference type="ARBA" id="ARBA00022982"/>
    </source>
</evidence>
<evidence type="ECO:0000256" key="12">
    <source>
        <dbReference type="ARBA" id="ARBA00052219"/>
    </source>
</evidence>
<comment type="function">
    <text evidence="13">This enzyme catalyzes the 6-electron reduction of sulfite to sulfide. This is one of several activities required for the biosynthesis of L-cysteine from sulfate.</text>
</comment>
<dbReference type="EC" id="1.8.1.2" evidence="4"/>
<dbReference type="AlphaFoldDB" id="A0A4Y9Z722"/>
<dbReference type="NCBIfam" id="NF001097">
    <property type="entry name" value="PRK00129.1"/>
    <property type="match status" value="1"/>
</dbReference>
<dbReference type="InterPro" id="IPR000836">
    <property type="entry name" value="PRTase_dom"/>
</dbReference>
<dbReference type="SUPFAM" id="SSF52343">
    <property type="entry name" value="Ferredoxin reductase-like, C-terminal NADP-linked domain"/>
    <property type="match status" value="1"/>
</dbReference>
<evidence type="ECO:0000256" key="5">
    <source>
        <dbReference type="ARBA" id="ARBA00022448"/>
    </source>
</evidence>
<keyword evidence="10" id="KW-0249">Electron transport</keyword>
<protein>
    <recommendedName>
        <fullName evidence="4">assimilatory sulfite reductase (NADPH)</fullName>
        <ecNumber evidence="4">1.8.1.2</ecNumber>
    </recommendedName>
</protein>
<dbReference type="FunFam" id="1.20.990.10:FF:000010">
    <property type="entry name" value="Sulfite reductase [NADPH] flavoprotein component"/>
    <property type="match status" value="1"/>
</dbReference>
<dbReference type="Proteomes" id="UP000298327">
    <property type="component" value="Unassembled WGS sequence"/>
</dbReference>
<dbReference type="SUPFAM" id="SSF52922">
    <property type="entry name" value="TK C-terminal domain-like"/>
    <property type="match status" value="1"/>
</dbReference>
<evidence type="ECO:0000256" key="3">
    <source>
        <dbReference type="ARBA" id="ARBA00004774"/>
    </source>
</evidence>
<keyword evidence="6" id="KW-0285">Flavoprotein</keyword>
<dbReference type="InterPro" id="IPR039261">
    <property type="entry name" value="FNR_nucleotide-bd"/>
</dbReference>
<evidence type="ECO:0000313" key="15">
    <source>
        <dbReference type="EMBL" id="TFY69611.1"/>
    </source>
</evidence>
<reference evidence="15 16" key="1">
    <citation type="submission" date="2019-02" db="EMBL/GenBank/DDBJ databases">
        <title>Genome sequencing of the rare red list fungi Dentipellis fragilis.</title>
        <authorList>
            <person name="Buettner E."/>
            <person name="Kellner H."/>
        </authorList>
    </citation>
    <scope>NUCLEOTIDE SEQUENCE [LARGE SCALE GENOMIC DNA]</scope>
    <source>
        <strain evidence="15 16">DSM 105465</strain>
    </source>
</reference>
<evidence type="ECO:0000256" key="4">
    <source>
        <dbReference type="ARBA" id="ARBA00012604"/>
    </source>
</evidence>
<dbReference type="GO" id="GO:0004783">
    <property type="term" value="F:sulfite reductase (NADPH) activity"/>
    <property type="evidence" value="ECO:0007669"/>
    <property type="project" value="UniProtKB-EC"/>
</dbReference>
<dbReference type="PRINTS" id="PR00371">
    <property type="entry name" value="FPNCR"/>
</dbReference>
<sequence length="1259" mass="135841">MSNNVHVLSHPLVSARLSKLRQTSTTSKEFREGIHDISFMLGYEASRDLEQATFEGQTPIGDFTGSTVKPKIGFTPILRAGLGMTDALLTLFPCSEAPVYHLGLYREQVSLQPVEYYSKLPASPPIDLCYLLDPLIATGGTAVAALNMIVDWGIPVSKIKVLAVLASEQGLAQVQSQFPGLEIWVAAVDSELTTTGLVSPGLGDTSEFLLVSSSSTTTMTGSATPLSASATLTPSTPVLNDFIPSAAVKASGMATLAASDVIELISSRSTSSSAVFIYDLAEQVGFGALTQSWSKSDPLAASVVSLQTRAGAGLSLVGRLSQGTSKDAAKGSVLTAYTTPTGLAGMILTPVGDRFVLSPTLSSLNPVLSVLPDNFTILLSATPQESVDLAIAAYKLPSHVIHLFDHYSSARELGRLQVPSFPSRDQVGESVQQVLQDAGYKFFDYVGDKEARTVLVVLNGPFALAAKAIAAQVSGFGVLVVRVLRPWDEDAFKAVLPPTVRRVHVLDDVATGSSQGILYVNVFSTLLDPTSPGPAVQAHPVLPTRTQEYLSKPSSFIQFISTLIPGGFEEPVVLDAATKIKLLFFGTPGTALSSVPKLIEKTFLSSSSLTSRFLTEHDVFSRPGGITADRLLLSPKDVPSDNVPVPLSLPIAKDSEGVSTFLAVLHQTLLKSHSILVHARPGSVVLVISSWTAPELVANLHSDVVSLIRERSLRVCLVDAQGIATQLAGAEGAIHSSLQSTVVYLAFLHLYLGALASEAAVLKIAKDIYPEGLQGFDLRKVNAYTRAGLAEVDVSGVQEKGDESREAALKDFEFNAIAVSTDDGETIVNGARLGSWHDAAKHLIFPSAFDPPSVPPSETEKYPQIRSLRPDVPERTYLVTCTVNRRLTPSEYDRNVFHLEFDTSGTGLKYEIGEALGVYGWNDEAEVTDFCEWYGVDPARLVTIPVPGSDSEVHTRTVFQVLQQQVDLFGKPPKSFYSDLAEFAQQSADKHTLQFIGSPEGASTFKKLSEKDTVTFADVLKRYTSARPGIEVLCEIVGDIKPRHYSIASAQSVVGDRVDLLVVTVDWVTPNGSPRYGQCTRYLAGLKVGQKVTVSIKPSVMKLPPNDLQPLIMAGLGTGAAPFRAFLQHRAMLVEKGIPVGPVYYYFGSRHQSQEYLYGEEIEAFIDSGVISRAGLAFSRDQPKKIYIQHKMLEDAESLARMLRTEEGVFYLCGPTWPVPDVYEALVNALVKHHDMDAITAGNYLEGLKEEERYVLEVY</sequence>
<dbReference type="InterPro" id="IPR017938">
    <property type="entry name" value="Riboflavin_synthase-like_b-brl"/>
</dbReference>
<comment type="pathway">
    <text evidence="3">Sulfur metabolism; hydrogen sulfide biosynthesis; hydrogen sulfide from sulfite (NADPH route): step 1/1.</text>
</comment>
<dbReference type="InterPro" id="IPR023173">
    <property type="entry name" value="NADPH_Cyt_P450_Rdtase_alpha"/>
</dbReference>
<dbReference type="PANTHER" id="PTHR19384">
    <property type="entry name" value="NITRIC OXIDE SYNTHASE-RELATED"/>
    <property type="match status" value="1"/>
</dbReference>
<dbReference type="InterPro" id="IPR017927">
    <property type="entry name" value="FAD-bd_FR_type"/>
</dbReference>
<comment type="cofactor">
    <cofactor evidence="1">
        <name>FMN</name>
        <dbReference type="ChEBI" id="CHEBI:58210"/>
    </cofactor>
</comment>
<dbReference type="Gene3D" id="3.40.50.80">
    <property type="entry name" value="Nucleotide-binding domain of ferredoxin-NADP reductase (FNR) module"/>
    <property type="match status" value="1"/>
</dbReference>
<dbReference type="OrthoDB" id="1856718at2759"/>
<dbReference type="Gene3D" id="3.40.920.10">
    <property type="entry name" value="Pyruvate-ferredoxin oxidoreductase, PFOR, domain III"/>
    <property type="match status" value="1"/>
</dbReference>
<keyword evidence="9" id="KW-0521">NADP</keyword>
<dbReference type="CDD" id="cd06223">
    <property type="entry name" value="PRTases_typeI"/>
    <property type="match status" value="1"/>
</dbReference>
<dbReference type="Gene3D" id="2.40.30.10">
    <property type="entry name" value="Translation factors"/>
    <property type="match status" value="1"/>
</dbReference>
<gene>
    <name evidence="15" type="ORF">EVG20_g3068</name>
</gene>
<evidence type="ECO:0000256" key="1">
    <source>
        <dbReference type="ARBA" id="ARBA00001917"/>
    </source>
</evidence>
<evidence type="ECO:0000256" key="11">
    <source>
        <dbReference type="ARBA" id="ARBA00023002"/>
    </source>
</evidence>
<dbReference type="InterPro" id="IPR003097">
    <property type="entry name" value="CysJ-like_FAD-binding"/>
</dbReference>
<dbReference type="Gene3D" id="1.20.990.10">
    <property type="entry name" value="NADPH-cytochrome p450 Reductase, Chain A, domain 3"/>
    <property type="match status" value="1"/>
</dbReference>
<dbReference type="Pfam" id="PF00667">
    <property type="entry name" value="FAD_binding_1"/>
    <property type="match status" value="1"/>
</dbReference>
<dbReference type="InterPro" id="IPR009014">
    <property type="entry name" value="Transketo_C/PFOR_II"/>
</dbReference>
<comment type="caution">
    <text evidence="15">The sequence shown here is derived from an EMBL/GenBank/DDBJ whole genome shotgun (WGS) entry which is preliminary data.</text>
</comment>
<dbReference type="GO" id="GO:0010181">
    <property type="term" value="F:FMN binding"/>
    <property type="evidence" value="ECO:0007669"/>
    <property type="project" value="TreeGrafter"/>
</dbReference>
<dbReference type="GO" id="GO:0050660">
    <property type="term" value="F:flavin adenine dinucleotide binding"/>
    <property type="evidence" value="ECO:0007669"/>
    <property type="project" value="TreeGrafter"/>
</dbReference>
<evidence type="ECO:0000259" key="14">
    <source>
        <dbReference type="PROSITE" id="PS51384"/>
    </source>
</evidence>
<dbReference type="GO" id="GO:0005829">
    <property type="term" value="C:cytosol"/>
    <property type="evidence" value="ECO:0007669"/>
    <property type="project" value="TreeGrafter"/>
</dbReference>
<organism evidence="15 16">
    <name type="scientific">Dentipellis fragilis</name>
    <dbReference type="NCBI Taxonomy" id="205917"/>
    <lineage>
        <taxon>Eukaryota</taxon>
        <taxon>Fungi</taxon>
        <taxon>Dikarya</taxon>
        <taxon>Basidiomycota</taxon>
        <taxon>Agaricomycotina</taxon>
        <taxon>Agaricomycetes</taxon>
        <taxon>Russulales</taxon>
        <taxon>Hericiaceae</taxon>
        <taxon>Dentipellis</taxon>
    </lineage>
</organism>
<dbReference type="Pfam" id="PF14681">
    <property type="entry name" value="UPRTase"/>
    <property type="match status" value="1"/>
</dbReference>
<dbReference type="PROSITE" id="PS51384">
    <property type="entry name" value="FAD_FR"/>
    <property type="match status" value="1"/>
</dbReference>
<evidence type="ECO:0000313" key="16">
    <source>
        <dbReference type="Proteomes" id="UP000298327"/>
    </source>
</evidence>
<evidence type="ECO:0000256" key="9">
    <source>
        <dbReference type="ARBA" id="ARBA00022857"/>
    </source>
</evidence>
<comment type="cofactor">
    <cofactor evidence="2">
        <name>FAD</name>
        <dbReference type="ChEBI" id="CHEBI:57692"/>
    </cofactor>
</comment>
<dbReference type="InterPro" id="IPR001433">
    <property type="entry name" value="OxRdtase_FAD/NAD-bd"/>
</dbReference>
<evidence type="ECO:0000256" key="13">
    <source>
        <dbReference type="ARBA" id="ARBA00059320"/>
    </source>
</evidence>
<dbReference type="InterPro" id="IPR001709">
    <property type="entry name" value="Flavoprot_Pyr_Nucl_cyt_Rdtase"/>
</dbReference>
<dbReference type="SUPFAM" id="SSF53323">
    <property type="entry name" value="Pyruvate-ferredoxin oxidoreductase, PFOR, domain III"/>
    <property type="match status" value="1"/>
</dbReference>
<dbReference type="PANTHER" id="PTHR19384:SF109">
    <property type="entry name" value="SULFITE REDUCTASE [NADPH] FLAVOPROTEIN COMPONENT"/>
    <property type="match status" value="1"/>
</dbReference>
<accession>A0A4Y9Z722</accession>
<proteinExistence type="predicted"/>
<dbReference type="Pfam" id="PF00175">
    <property type="entry name" value="NAD_binding_1"/>
    <property type="match status" value="1"/>
</dbReference>
<dbReference type="CDD" id="cd06207">
    <property type="entry name" value="CyPoR_like"/>
    <property type="match status" value="1"/>
</dbReference>
<keyword evidence="7" id="KW-0288">FMN</keyword>
<evidence type="ECO:0000256" key="7">
    <source>
        <dbReference type="ARBA" id="ARBA00022643"/>
    </source>
</evidence>
<dbReference type="Gene3D" id="3.40.50.2020">
    <property type="match status" value="1"/>
</dbReference>
<dbReference type="SUPFAM" id="SSF53271">
    <property type="entry name" value="PRTase-like"/>
    <property type="match status" value="1"/>
</dbReference>
<evidence type="ECO:0000256" key="2">
    <source>
        <dbReference type="ARBA" id="ARBA00001974"/>
    </source>
</evidence>
<keyword evidence="11" id="KW-0560">Oxidoreductase</keyword>
<dbReference type="InterPro" id="IPR029057">
    <property type="entry name" value="PRTase-like"/>
</dbReference>